<evidence type="ECO:0000313" key="2">
    <source>
        <dbReference type="Proteomes" id="UP000814140"/>
    </source>
</evidence>
<gene>
    <name evidence="1" type="ORF">BV25DRAFT_1504721</name>
</gene>
<dbReference type="EMBL" id="MU277193">
    <property type="protein sequence ID" value="KAI0066126.1"/>
    <property type="molecule type" value="Genomic_DNA"/>
</dbReference>
<organism evidence="1 2">
    <name type="scientific">Artomyces pyxidatus</name>
    <dbReference type="NCBI Taxonomy" id="48021"/>
    <lineage>
        <taxon>Eukaryota</taxon>
        <taxon>Fungi</taxon>
        <taxon>Dikarya</taxon>
        <taxon>Basidiomycota</taxon>
        <taxon>Agaricomycotina</taxon>
        <taxon>Agaricomycetes</taxon>
        <taxon>Russulales</taxon>
        <taxon>Auriscalpiaceae</taxon>
        <taxon>Artomyces</taxon>
    </lineage>
</organism>
<comment type="caution">
    <text evidence="1">The sequence shown here is derived from an EMBL/GenBank/DDBJ whole genome shotgun (WGS) entry which is preliminary data.</text>
</comment>
<evidence type="ECO:0000313" key="1">
    <source>
        <dbReference type="EMBL" id="KAI0066126.1"/>
    </source>
</evidence>
<accession>A0ACB8TD29</accession>
<dbReference type="Proteomes" id="UP000814140">
    <property type="component" value="Unassembled WGS sequence"/>
</dbReference>
<protein>
    <submittedName>
        <fullName evidence="1">MFS general substrate transporter</fullName>
    </submittedName>
</protein>
<name>A0ACB8TD29_9AGAM</name>
<keyword evidence="2" id="KW-1185">Reference proteome</keyword>
<reference evidence="1" key="2">
    <citation type="journal article" date="2022" name="New Phytol.">
        <title>Evolutionary transition to the ectomycorrhizal habit in the genomes of a hyperdiverse lineage of mushroom-forming fungi.</title>
        <authorList>
            <person name="Looney B."/>
            <person name="Miyauchi S."/>
            <person name="Morin E."/>
            <person name="Drula E."/>
            <person name="Courty P.E."/>
            <person name="Kohler A."/>
            <person name="Kuo A."/>
            <person name="LaButti K."/>
            <person name="Pangilinan J."/>
            <person name="Lipzen A."/>
            <person name="Riley R."/>
            <person name="Andreopoulos W."/>
            <person name="He G."/>
            <person name="Johnson J."/>
            <person name="Nolan M."/>
            <person name="Tritt A."/>
            <person name="Barry K.W."/>
            <person name="Grigoriev I.V."/>
            <person name="Nagy L.G."/>
            <person name="Hibbett D."/>
            <person name="Henrissat B."/>
            <person name="Matheny P.B."/>
            <person name="Labbe J."/>
            <person name="Martin F.M."/>
        </authorList>
    </citation>
    <scope>NUCLEOTIDE SEQUENCE</scope>
    <source>
        <strain evidence="1">HHB10654</strain>
    </source>
</reference>
<reference evidence="1" key="1">
    <citation type="submission" date="2021-03" db="EMBL/GenBank/DDBJ databases">
        <authorList>
            <consortium name="DOE Joint Genome Institute"/>
            <person name="Ahrendt S."/>
            <person name="Looney B.P."/>
            <person name="Miyauchi S."/>
            <person name="Morin E."/>
            <person name="Drula E."/>
            <person name="Courty P.E."/>
            <person name="Chicoki N."/>
            <person name="Fauchery L."/>
            <person name="Kohler A."/>
            <person name="Kuo A."/>
            <person name="Labutti K."/>
            <person name="Pangilinan J."/>
            <person name="Lipzen A."/>
            <person name="Riley R."/>
            <person name="Andreopoulos W."/>
            <person name="He G."/>
            <person name="Johnson J."/>
            <person name="Barry K.W."/>
            <person name="Grigoriev I.V."/>
            <person name="Nagy L."/>
            <person name="Hibbett D."/>
            <person name="Henrissat B."/>
            <person name="Matheny P.B."/>
            <person name="Labbe J."/>
            <person name="Martin F."/>
        </authorList>
    </citation>
    <scope>NUCLEOTIDE SEQUENCE</scope>
    <source>
        <strain evidence="1">HHB10654</strain>
    </source>
</reference>
<sequence length="500" mass="54674">MADASLQMRDLVDNSGTDNGHSDVPSTLQEKHASGAGFESDKDASEPVPDPHVQYRMYKRRWFGVFALFILEVVAGMSWPWFGPISNNVVRDFGFTLTEVNWLGNIVACIYLPTTFFIPICVKRYGIRRTCDIATVALLLSAWVRYAGTAHSLDKQSAYALIIIGQLLSAISQPVYQVLAPKYSEVWFDLKSRTTATMIMSIANPIGGALGQILSPAFSSTRTSILVLGIISTAVCPAVFLVFEAPPTPPTFSGSRESPSIFSLIRAMLGRKCSEHAYMTRRERFDFATLVLVFAALLASINTFSVLSAQWLEPVGYSDDVSGLMGAALLFSGIIAAVATAPIFDRVFTRHFGLTVRILSPIIGAGWLSLIWAVRPHNTGALFAVYVIIGACSVALLPVGLELGCELTRNADGSSAVLWFFGNLFCIIFTLFSSFPAQNALRAPSTADPPLNMHRAIVMNGVWVFTMSTFVYFFHGEQTRRQMDEKMNQRDAVSLAAVVA</sequence>
<proteinExistence type="predicted"/>